<sequence>MAEWEGARSGMLEAMDGRKQAHMDVLVAVPLRDPSRFVKSFYTDAATPFGFQQKLAHF</sequence>
<proteinExistence type="predicted"/>
<gene>
    <name evidence="1" type="ORF">DEU29_101138</name>
</gene>
<comment type="caution">
    <text evidence="1">The sequence shown here is derived from an EMBL/GenBank/DDBJ whole genome shotgun (WGS) entry which is preliminary data.</text>
</comment>
<evidence type="ECO:0000313" key="1">
    <source>
        <dbReference type="EMBL" id="TDP40594.1"/>
    </source>
</evidence>
<dbReference type="AlphaFoldDB" id="A0A4R6PRM3"/>
<name>A0A4R6PRM3_9GAMM</name>
<protein>
    <submittedName>
        <fullName evidence="1">Uncharacterized protein</fullName>
    </submittedName>
</protein>
<dbReference type="EMBL" id="SNXI01000001">
    <property type="protein sequence ID" value="TDP40594.1"/>
    <property type="molecule type" value="Genomic_DNA"/>
</dbReference>
<evidence type="ECO:0000313" key="2">
    <source>
        <dbReference type="Proteomes" id="UP000295531"/>
    </source>
</evidence>
<accession>A0A4R6PRM3</accession>
<reference evidence="1 2" key="1">
    <citation type="submission" date="2019-03" db="EMBL/GenBank/DDBJ databases">
        <title>Freshwater and sediment microbial communities from various areas in North America, analyzing microbe dynamics in response to fracking.</title>
        <authorList>
            <person name="Lamendella R."/>
        </authorList>
    </citation>
    <scope>NUCLEOTIDE SEQUENCE [LARGE SCALE GENOMIC DNA]</scope>
    <source>
        <strain evidence="1 2">18_TX</strain>
    </source>
</reference>
<dbReference type="Proteomes" id="UP000295531">
    <property type="component" value="Unassembled WGS sequence"/>
</dbReference>
<keyword evidence="2" id="KW-1185">Reference proteome</keyword>
<organism evidence="1 2">
    <name type="scientific">Idiomarina aquatica</name>
    <dbReference type="NCBI Taxonomy" id="1327752"/>
    <lineage>
        <taxon>Bacteria</taxon>
        <taxon>Pseudomonadati</taxon>
        <taxon>Pseudomonadota</taxon>
        <taxon>Gammaproteobacteria</taxon>
        <taxon>Alteromonadales</taxon>
        <taxon>Idiomarinaceae</taxon>
        <taxon>Idiomarina</taxon>
    </lineage>
</organism>